<dbReference type="OrthoDB" id="668115at2"/>
<evidence type="ECO:0000313" key="2">
    <source>
        <dbReference type="EMBL" id="SFZ80606.1"/>
    </source>
</evidence>
<dbReference type="STRING" id="1349785.GCA_000509405_01528"/>
<protein>
    <submittedName>
        <fullName evidence="2">Uncharacterized protein</fullName>
    </submittedName>
</protein>
<proteinExistence type="predicted"/>
<organism evidence="2 3">
    <name type="scientific">Tenacibaculum maritimum NCIMB 2154</name>
    <dbReference type="NCBI Taxonomy" id="1349785"/>
    <lineage>
        <taxon>Bacteria</taxon>
        <taxon>Pseudomonadati</taxon>
        <taxon>Bacteroidota</taxon>
        <taxon>Flavobacteriia</taxon>
        <taxon>Flavobacteriales</taxon>
        <taxon>Flavobacteriaceae</taxon>
        <taxon>Tenacibaculum</taxon>
    </lineage>
</organism>
<dbReference type="KEGG" id="tmar:MARIT_0709"/>
<dbReference type="AlphaFoldDB" id="A0A2H1E740"/>
<name>A0A2H1E740_9FLAO</name>
<evidence type="ECO:0000256" key="1">
    <source>
        <dbReference type="SAM" id="SignalP"/>
    </source>
</evidence>
<keyword evidence="3" id="KW-1185">Reference proteome</keyword>
<evidence type="ECO:0000313" key="3">
    <source>
        <dbReference type="Proteomes" id="UP000231564"/>
    </source>
</evidence>
<feature type="chain" id="PRO_5013924051" evidence="1">
    <location>
        <begin position="18"/>
        <end position="334"/>
    </location>
</feature>
<accession>A0A2H1E740</accession>
<sequence>MKLKVLLLLLIAFQSYSQVSVGRRHVGKSKKFKKGVLEKFKNTETIFLLSNIYEKEVYEKILKDSWNVTPYKVVDLESFEIENYLSSKYSVAQLAGLKRSGGGSTSLFTYIDFKIYDSDAIFKKLEKLSPKKRKKKKQDIINKNSSNIARFYIFPKDDFIRTSLSSDIGKIVNSLFTDDVFFNYKPGFLKNYFQKINNLIKNEDIYWMYEDDYLPELKKLTNNKLYIPSYMTIKYSGWMGQDSEEDDENIKDIFRKYDYGYEIISEEEISNKILNNEEFYYLRYVRMNTERFLQVVNSKTGEIIYRDYIMGLSYRIKSKHIKKLSRKIKKVSKK</sequence>
<feature type="signal peptide" evidence="1">
    <location>
        <begin position="1"/>
        <end position="17"/>
    </location>
</feature>
<dbReference type="Proteomes" id="UP000231564">
    <property type="component" value="Chromosome MARIT"/>
</dbReference>
<gene>
    <name evidence="2" type="ORF">MARIT_0709</name>
</gene>
<dbReference type="EMBL" id="LT634361">
    <property type="protein sequence ID" value="SFZ80606.1"/>
    <property type="molecule type" value="Genomic_DNA"/>
</dbReference>
<reference evidence="2 3" key="1">
    <citation type="submission" date="2016-11" db="EMBL/GenBank/DDBJ databases">
        <authorList>
            <person name="Jaros S."/>
            <person name="Januszkiewicz K."/>
            <person name="Wedrychowicz H."/>
        </authorList>
    </citation>
    <scope>NUCLEOTIDE SEQUENCE [LARGE SCALE GENOMIC DNA]</scope>
    <source>
        <strain evidence="2">NCIMB 2154T</strain>
    </source>
</reference>
<dbReference type="GeneID" id="47722286"/>
<keyword evidence="1" id="KW-0732">Signal</keyword>
<dbReference type="RefSeq" id="WP_100210766.1">
    <property type="nucleotide sequence ID" value="NZ_CP138495.1"/>
</dbReference>